<sequence length="218" mass="25221">MFWRLFSPQKQQDLPKVRDKPVYIGGLLFLGVAESGEFDLRKHKLISIYLKDNSGKTYKIDTSNIKVKISRESIDLDISAVPKFFEIKMQELNSIVNQLRKERDEIEGSYKKLEEALIKGVISLQTYEDSRRRIAEKEKRLFASCAEAEKSFIGISEALKRLLNDVESQREALEAKRLLDRLDKGEEETLNSLITLRSTIISIEQMLNTMLLHLRLVC</sequence>
<keyword evidence="3" id="KW-1185">Reference proteome</keyword>
<dbReference type="PaxDb" id="768679-TTX_1694"/>
<dbReference type="KEGG" id="ttn:TTX_1694"/>
<organism evidence="2 3">
    <name type="scientific">Thermoproteus tenax (strain ATCC 35583 / DSM 2078 / JCM 9277 / NBRC 100435 / Kra 1)</name>
    <dbReference type="NCBI Taxonomy" id="768679"/>
    <lineage>
        <taxon>Archaea</taxon>
        <taxon>Thermoproteota</taxon>
        <taxon>Thermoprotei</taxon>
        <taxon>Thermoproteales</taxon>
        <taxon>Thermoproteaceae</taxon>
        <taxon>Thermoproteus</taxon>
    </lineage>
</organism>
<protein>
    <submittedName>
        <fullName evidence="2">Uncharacterized protein</fullName>
    </submittedName>
</protein>
<dbReference type="OrthoDB" id="27251at2157"/>
<evidence type="ECO:0000256" key="1">
    <source>
        <dbReference type="SAM" id="Coils"/>
    </source>
</evidence>
<dbReference type="AlphaFoldDB" id="G4RL70"/>
<reference evidence="2 3" key="1">
    <citation type="journal article" date="2011" name="PLoS ONE">
        <title>The complete genome sequence of Thermoproteus tenax: a physiologically versatile member of the Crenarchaeota.</title>
        <authorList>
            <person name="Siebers B."/>
            <person name="Zaparty M."/>
            <person name="Raddatz G."/>
            <person name="Tjaden B."/>
            <person name="Albers S.V."/>
            <person name="Bell S.D."/>
            <person name="Blombach F."/>
            <person name="Kletzin A."/>
            <person name="Kyrpides N."/>
            <person name="Lanz C."/>
            <person name="Plagens A."/>
            <person name="Rampp M."/>
            <person name="Rosinus A."/>
            <person name="von Jan M."/>
            <person name="Makarova K.S."/>
            <person name="Klenk H.P."/>
            <person name="Schuster S.C."/>
            <person name="Hensel R."/>
        </authorList>
    </citation>
    <scope>NUCLEOTIDE SEQUENCE [LARGE SCALE GENOMIC DNA]</scope>
    <source>
        <strain evidence="3">ATCC 35583 / DSM 2078 / JCM 9277 / NBRC 100435 / Kra 1</strain>
    </source>
</reference>
<proteinExistence type="predicted"/>
<dbReference type="GeneID" id="11262573"/>
<dbReference type="eggNOG" id="arCOG04054">
    <property type="taxonomic scope" value="Archaea"/>
</dbReference>
<evidence type="ECO:0000313" key="2">
    <source>
        <dbReference type="EMBL" id="CCC82315.1"/>
    </source>
</evidence>
<dbReference type="PATRIC" id="fig|768679.9.peg.1714"/>
<dbReference type="STRING" id="768679.TTX_1694"/>
<name>G4RL70_THETK</name>
<evidence type="ECO:0000313" key="3">
    <source>
        <dbReference type="Proteomes" id="UP000002654"/>
    </source>
</evidence>
<dbReference type="Proteomes" id="UP000002654">
    <property type="component" value="Chromosome"/>
</dbReference>
<dbReference type="HOGENOM" id="CLU_1264625_0_0_2"/>
<keyword evidence="1" id="KW-0175">Coiled coil</keyword>
<feature type="coiled-coil region" evidence="1">
    <location>
        <begin position="89"/>
        <end position="116"/>
    </location>
</feature>
<accession>G4RL70</accession>
<dbReference type="RefSeq" id="WP_014127569.1">
    <property type="nucleotide sequence ID" value="NC_016070.1"/>
</dbReference>
<gene>
    <name evidence="2" type="ordered locus">TTX_1694</name>
</gene>
<dbReference type="EMBL" id="FN869859">
    <property type="protein sequence ID" value="CCC82315.1"/>
    <property type="molecule type" value="Genomic_DNA"/>
</dbReference>